<feature type="domain" description="Glycosyltransferase 2-like" evidence="1">
    <location>
        <begin position="29"/>
        <end position="136"/>
    </location>
</feature>
<dbReference type="EMBL" id="JAKGAQ010000001">
    <property type="protein sequence ID" value="MCF2870422.1"/>
    <property type="molecule type" value="Genomic_DNA"/>
</dbReference>
<name>A0ABS9CTK0_9RHOB</name>
<dbReference type="Gene3D" id="3.90.550.10">
    <property type="entry name" value="Spore Coat Polysaccharide Biosynthesis Protein SpsA, Chain A"/>
    <property type="match status" value="1"/>
</dbReference>
<keyword evidence="3" id="KW-1185">Reference proteome</keyword>
<dbReference type="Proteomes" id="UP001200557">
    <property type="component" value="Unassembled WGS sequence"/>
</dbReference>
<sequence length="342" mass="38493">MDITGLGGTVRTKVAMMSKTQPLVHVRTTAYKRPDALRRGLQSLQAQTWSNWICDVYDDCPDGSARAVITELDDPRIRFHHNKPQLFASKNIDQCFSRNNPHDAAYFFVLEDDNFVLPTFISDNIALCKRHGVHMLFRNQLVELDSGTDRARISTIGVLDDKLTGGLYSADVFRLCLMADIGVSNGGLFWSRDAATDLEIHYDCSATLQEYMRTFAICEPIYVAMEPLAVWAENGEETMRDFGNTAGYFKRELSLKRSVGVLQRNAWALAEADDREAFLTHPVFRYPERQRATGLVKSHTQFRVGRSLEIAAIAKLAFRGAVIRLIGKVEPAVLPFIQARKG</sequence>
<dbReference type="CDD" id="cd00761">
    <property type="entry name" value="Glyco_tranf_GTA_type"/>
    <property type="match status" value="1"/>
</dbReference>
<evidence type="ECO:0000313" key="2">
    <source>
        <dbReference type="EMBL" id="MCF2870422.1"/>
    </source>
</evidence>
<evidence type="ECO:0000313" key="3">
    <source>
        <dbReference type="Proteomes" id="UP001200557"/>
    </source>
</evidence>
<comment type="caution">
    <text evidence="2">The sequence shown here is derived from an EMBL/GenBank/DDBJ whole genome shotgun (WGS) entry which is preliminary data.</text>
</comment>
<gene>
    <name evidence="2" type="ORF">L0664_05025</name>
</gene>
<dbReference type="InterPro" id="IPR001173">
    <property type="entry name" value="Glyco_trans_2-like"/>
</dbReference>
<proteinExistence type="predicted"/>
<reference evidence="2 3" key="1">
    <citation type="submission" date="2022-01" db="EMBL/GenBank/DDBJ databases">
        <title>Octadecabacter sp. nov., isolated from a marine alga.</title>
        <authorList>
            <person name="Jin M.S."/>
            <person name="Kim H.M."/>
            <person name="Han D.M."/>
            <person name="Jung J.J."/>
            <person name="Jeon C.O."/>
        </authorList>
    </citation>
    <scope>NUCLEOTIDE SEQUENCE [LARGE SCALE GENOMIC DNA]</scope>
    <source>
        <strain evidence="2 3">G9-8</strain>
    </source>
</reference>
<dbReference type="SUPFAM" id="SSF53448">
    <property type="entry name" value="Nucleotide-diphospho-sugar transferases"/>
    <property type="match status" value="1"/>
</dbReference>
<evidence type="ECO:0000259" key="1">
    <source>
        <dbReference type="Pfam" id="PF00535"/>
    </source>
</evidence>
<dbReference type="Pfam" id="PF00535">
    <property type="entry name" value="Glycos_transf_2"/>
    <property type="match status" value="1"/>
</dbReference>
<organism evidence="2 3">
    <name type="scientific">Octadecabacter dasysiphoniae</name>
    <dbReference type="NCBI Taxonomy" id="2909341"/>
    <lineage>
        <taxon>Bacteria</taxon>
        <taxon>Pseudomonadati</taxon>
        <taxon>Pseudomonadota</taxon>
        <taxon>Alphaproteobacteria</taxon>
        <taxon>Rhodobacterales</taxon>
        <taxon>Roseobacteraceae</taxon>
        <taxon>Octadecabacter</taxon>
    </lineage>
</organism>
<accession>A0ABS9CTK0</accession>
<protein>
    <submittedName>
        <fullName evidence="2">Glycosyltransferase family 2 protein</fullName>
    </submittedName>
</protein>
<dbReference type="InterPro" id="IPR029044">
    <property type="entry name" value="Nucleotide-diphossugar_trans"/>
</dbReference>
<dbReference type="RefSeq" id="WP_235224523.1">
    <property type="nucleotide sequence ID" value="NZ_JAKGAQ010000001.1"/>
</dbReference>